<dbReference type="AlphaFoldDB" id="A0A645IGE1"/>
<name>A0A645IGE1_9ZZZZ</name>
<proteinExistence type="predicted"/>
<comment type="caution">
    <text evidence="1">The sequence shown here is derived from an EMBL/GenBank/DDBJ whole genome shotgun (WGS) entry which is preliminary data.</text>
</comment>
<sequence length="113" mass="12708">MFNGLPGCWFIIVKNINAAGIKLLFQSAGQLPADNNHPLQHSIVGFVDISVVFLRHDQRMAFRYLGNIKNSQDQIVFIDDMGRNFLFDNLAENAHDHTLISSYSCVPKPNFSA</sequence>
<evidence type="ECO:0000313" key="1">
    <source>
        <dbReference type="EMBL" id="MPN50180.1"/>
    </source>
</evidence>
<accession>A0A645IGE1</accession>
<dbReference type="EMBL" id="VSSQ01114112">
    <property type="protein sequence ID" value="MPN50180.1"/>
    <property type="molecule type" value="Genomic_DNA"/>
</dbReference>
<gene>
    <name evidence="1" type="ORF">SDC9_197806</name>
</gene>
<protein>
    <submittedName>
        <fullName evidence="1">Uncharacterized protein</fullName>
    </submittedName>
</protein>
<organism evidence="1">
    <name type="scientific">bioreactor metagenome</name>
    <dbReference type="NCBI Taxonomy" id="1076179"/>
    <lineage>
        <taxon>unclassified sequences</taxon>
        <taxon>metagenomes</taxon>
        <taxon>ecological metagenomes</taxon>
    </lineage>
</organism>
<reference evidence="1" key="1">
    <citation type="submission" date="2019-08" db="EMBL/GenBank/DDBJ databases">
        <authorList>
            <person name="Kucharzyk K."/>
            <person name="Murdoch R.W."/>
            <person name="Higgins S."/>
            <person name="Loffler F."/>
        </authorList>
    </citation>
    <scope>NUCLEOTIDE SEQUENCE</scope>
</reference>